<dbReference type="InterPro" id="IPR000477">
    <property type="entry name" value="RT_dom"/>
</dbReference>
<evidence type="ECO:0000256" key="3">
    <source>
        <dbReference type="ARBA" id="ARBA00022695"/>
    </source>
</evidence>
<feature type="domain" description="Reverse transcriptase" evidence="11">
    <location>
        <begin position="238"/>
        <end position="470"/>
    </location>
</feature>
<keyword evidence="7" id="KW-0051">Antiviral defense</keyword>
<evidence type="ECO:0000256" key="2">
    <source>
        <dbReference type="ARBA" id="ARBA00022679"/>
    </source>
</evidence>
<protein>
    <recommendedName>
        <fullName evidence="1">RNA-directed DNA polymerase</fullName>
        <ecNumber evidence="1">2.7.7.49</ecNumber>
    </recommendedName>
</protein>
<evidence type="ECO:0000256" key="5">
    <source>
        <dbReference type="ARBA" id="ARBA00022842"/>
    </source>
</evidence>
<dbReference type="CDD" id="cd03487">
    <property type="entry name" value="RT_Bac_retron_II"/>
    <property type="match status" value="1"/>
</dbReference>
<evidence type="ECO:0000256" key="8">
    <source>
        <dbReference type="ARBA" id="ARBA00034120"/>
    </source>
</evidence>
<dbReference type="GO" id="GO:0003964">
    <property type="term" value="F:RNA-directed DNA polymerase activity"/>
    <property type="evidence" value="ECO:0007669"/>
    <property type="project" value="UniProtKB-KW"/>
</dbReference>
<dbReference type="AlphaFoldDB" id="A0A5C1AG54"/>
<keyword evidence="5" id="KW-0460">Magnesium</keyword>
<dbReference type="InterPro" id="IPR000123">
    <property type="entry name" value="Reverse_transcriptase_msDNA"/>
</dbReference>
<dbReference type="GO" id="GO:0003723">
    <property type="term" value="F:RNA binding"/>
    <property type="evidence" value="ECO:0007669"/>
    <property type="project" value="InterPro"/>
</dbReference>
<dbReference type="EMBL" id="CP042425">
    <property type="protein sequence ID" value="QEL17117.1"/>
    <property type="molecule type" value="Genomic_DNA"/>
</dbReference>
<comment type="catalytic activity">
    <reaction evidence="9">
        <text>DNA(n) + a 2'-deoxyribonucleoside 5'-triphosphate = DNA(n+1) + diphosphate</text>
        <dbReference type="Rhea" id="RHEA:22508"/>
        <dbReference type="Rhea" id="RHEA-COMP:17339"/>
        <dbReference type="Rhea" id="RHEA-COMP:17340"/>
        <dbReference type="ChEBI" id="CHEBI:33019"/>
        <dbReference type="ChEBI" id="CHEBI:61560"/>
        <dbReference type="ChEBI" id="CHEBI:173112"/>
        <dbReference type="EC" id="2.7.7.49"/>
    </reaction>
</comment>
<evidence type="ECO:0000256" key="6">
    <source>
        <dbReference type="ARBA" id="ARBA00022918"/>
    </source>
</evidence>
<dbReference type="Pfam" id="PF00078">
    <property type="entry name" value="RVT_1"/>
    <property type="match status" value="1"/>
</dbReference>
<keyword evidence="4" id="KW-0479">Metal-binding</keyword>
<dbReference type="PRINTS" id="PR00866">
    <property type="entry name" value="RNADNAPOLMS"/>
</dbReference>
<keyword evidence="2" id="KW-0808">Transferase</keyword>
<evidence type="ECO:0000256" key="4">
    <source>
        <dbReference type="ARBA" id="ARBA00022723"/>
    </source>
</evidence>
<keyword evidence="6 12" id="KW-0695">RNA-directed DNA polymerase</keyword>
<evidence type="ECO:0000256" key="9">
    <source>
        <dbReference type="ARBA" id="ARBA00048173"/>
    </source>
</evidence>
<name>A0A5C1AG54_9BACT</name>
<feature type="compositionally biased region" description="Pro residues" evidence="10">
    <location>
        <begin position="16"/>
        <end position="28"/>
    </location>
</feature>
<dbReference type="RefSeq" id="WP_168219104.1">
    <property type="nucleotide sequence ID" value="NZ_CP042425.1"/>
</dbReference>
<accession>A0A5C1AG54</accession>
<keyword evidence="3" id="KW-0548">Nucleotidyltransferase</keyword>
<dbReference type="Proteomes" id="UP000324974">
    <property type="component" value="Chromosome"/>
</dbReference>
<evidence type="ECO:0000256" key="1">
    <source>
        <dbReference type="ARBA" id="ARBA00012493"/>
    </source>
</evidence>
<dbReference type="GO" id="GO:0046872">
    <property type="term" value="F:metal ion binding"/>
    <property type="evidence" value="ECO:0007669"/>
    <property type="project" value="UniProtKB-KW"/>
</dbReference>
<reference evidence="13" key="1">
    <citation type="submission" date="2019-08" db="EMBL/GenBank/DDBJ databases">
        <title>Limnoglobus roseus gen. nov., sp. nov., a novel freshwater planctomycete with a giant genome from the family Gemmataceae.</title>
        <authorList>
            <person name="Kulichevskaya I.S."/>
            <person name="Naumoff D.G."/>
            <person name="Miroshnikov K."/>
            <person name="Ivanova A."/>
            <person name="Philippov D.A."/>
            <person name="Hakobyan A."/>
            <person name="Rijpstra I.C."/>
            <person name="Sinninghe Damste J.S."/>
            <person name="Liesack W."/>
            <person name="Dedysh S.N."/>
        </authorList>
    </citation>
    <scope>NUCLEOTIDE SEQUENCE [LARGE SCALE GENOMIC DNA]</scope>
    <source>
        <strain evidence="13">PX52</strain>
    </source>
</reference>
<evidence type="ECO:0000313" key="12">
    <source>
        <dbReference type="EMBL" id="QEL17117.1"/>
    </source>
</evidence>
<dbReference type="InterPro" id="IPR051083">
    <property type="entry name" value="GrpII_Intron_Splice-Mob/Def"/>
</dbReference>
<keyword evidence="13" id="KW-1185">Reference proteome</keyword>
<dbReference type="KEGG" id="lrs:PX52LOC_04098"/>
<dbReference type="GO" id="GO:0051607">
    <property type="term" value="P:defense response to virus"/>
    <property type="evidence" value="ECO:0007669"/>
    <property type="project" value="UniProtKB-KW"/>
</dbReference>
<feature type="region of interest" description="Disordered" evidence="10">
    <location>
        <begin position="12"/>
        <end position="51"/>
    </location>
</feature>
<dbReference type="PANTHER" id="PTHR34047:SF7">
    <property type="entry name" value="RNA-DIRECTED DNA POLYMERASE"/>
    <property type="match status" value="1"/>
</dbReference>
<evidence type="ECO:0000256" key="10">
    <source>
        <dbReference type="SAM" id="MobiDB-lite"/>
    </source>
</evidence>
<evidence type="ECO:0000313" key="13">
    <source>
        <dbReference type="Proteomes" id="UP000324974"/>
    </source>
</evidence>
<evidence type="ECO:0000256" key="7">
    <source>
        <dbReference type="ARBA" id="ARBA00023118"/>
    </source>
</evidence>
<proteinExistence type="inferred from homology"/>
<evidence type="ECO:0000259" key="11">
    <source>
        <dbReference type="PROSITE" id="PS50878"/>
    </source>
</evidence>
<dbReference type="PROSITE" id="PS50878">
    <property type="entry name" value="RT_POL"/>
    <property type="match status" value="1"/>
</dbReference>
<dbReference type="InterPro" id="IPR043502">
    <property type="entry name" value="DNA/RNA_pol_sf"/>
</dbReference>
<dbReference type="PANTHER" id="PTHR34047">
    <property type="entry name" value="NUCLEAR INTRON MATURASE 1, MITOCHONDRIAL-RELATED"/>
    <property type="match status" value="1"/>
</dbReference>
<dbReference type="SUPFAM" id="SSF56672">
    <property type="entry name" value="DNA/RNA polymerases"/>
    <property type="match status" value="1"/>
</dbReference>
<organism evidence="12 13">
    <name type="scientific">Limnoglobus roseus</name>
    <dbReference type="NCBI Taxonomy" id="2598579"/>
    <lineage>
        <taxon>Bacteria</taxon>
        <taxon>Pseudomonadati</taxon>
        <taxon>Planctomycetota</taxon>
        <taxon>Planctomycetia</taxon>
        <taxon>Gemmatales</taxon>
        <taxon>Gemmataceae</taxon>
        <taxon>Limnoglobus</taxon>
    </lineage>
</organism>
<comment type="similarity">
    <text evidence="8">Belongs to the bacterial reverse transcriptase family.</text>
</comment>
<gene>
    <name evidence="12" type="ORF">PX52LOC_04098</name>
</gene>
<feature type="compositionally biased region" description="Pro residues" evidence="10">
    <location>
        <begin position="37"/>
        <end position="51"/>
    </location>
</feature>
<dbReference type="EC" id="2.7.7.49" evidence="1"/>
<sequence length="536" mass="58469">MGFWDFLPKLFKPVPSESPPPSPSPIPAEPVAETFVPVPPMPVAEPPAAPPPGPIAVAPPPAAPSFLPITRDDLLKQGEEVRRTTGWMFFGRRDLIPPTSDPRTLLIDRGMVTQGLLTPDELAEMHRVGDEHAKHADRFRQITIKAGQTADQAVEADRAARVAIKAQKKAAAAAFKQTRADAVAVRRATDIIFVGRDVSAMMNDRSSDAERLKAAGLPVLHTPSDLAAALGLAIPQLRWLCFHTEVATRPHYVQFEVPKKAGGTRTLAAPHAKLAAAQEWVLANVLAKLPTEEPAHGFVPGRSTVTNALPHAGRDVVVNVDLEGFFPAVRFPRVRHLFRRLGYSGAVATLLALLGTECSRKRVVYDKQTYFVAIGPRSLPQGACTSPAVSNQIARRLDRRLAGLAKKLDWAYTRYADDLTFSAPPGHREQVGYLLARVRHMAAAEGFALNAKKTRVQRPESRQAVTGLVVNAAPAVPRDVVRRVRAILHRAKHEGLDAQNRTGHPNFRGWVEGMIAYVAMVKPTQGEALRKQYTAL</sequence>